<feature type="active site" description="Proton donor" evidence="7">
    <location>
        <position position="538"/>
    </location>
</feature>
<evidence type="ECO:0000259" key="10">
    <source>
        <dbReference type="PROSITE" id="PS00623"/>
    </source>
</evidence>
<dbReference type="EMBL" id="ML213513">
    <property type="protein sequence ID" value="TFK50444.1"/>
    <property type="molecule type" value="Genomic_DNA"/>
</dbReference>
<sequence>MVFADIARISGKRFNYVIVGGGTSGLCLAARLTENPNITVAVLEAGPAHLNDPLILTPAAFTRQIGNPEYDWMYKTVPQKHTDDLEYIINSGKGLGGSSCMNFLAYNRPTQEDIDAYEQLGNPGWNWSSFEQYCKKSERFTPGRPEALSAYGQRYQQHTLGIDGPLAISFPAVVSGGDLALRATLESKGIHALDSALRGEVTGTWCSVSTIDPATQTRANSVTAYLQPNIDRPNLEVLTEALVNRIITSVSASGVTASGIEFTHGGVTHEVYVDGDVVLCAGAVQSPKILELSGIGDRRVLELAGVDVKLDLPGVGNNVQEHISHAGVSFELKDDNDIQTWDLLRNPDIAAKQRQLYIEQKQGLMTMVPSGLTFLPLQTFSRNAEAIINRHAERLEKESHLYTAATLAQYHIQLANLRNPKLPDIELIGFPGFRGFPNTAQPGKRYYSLVPALCHPFSRGNIHITSNNPQDAPRIDPRYLEEEIDLDIMVEVFKFLRSLGNESPLKDIVTKEANPGHELTDEDQIRQHVKRGFKSTWHTCGSLSMLPRLSDGVVDPQLKVWGTRNIRVADLSVAPLQVASHTQALVYSIAEKAADIIKSEFKRSAFFAV</sequence>
<feature type="binding site" evidence="8">
    <location>
        <position position="243"/>
    </location>
    <ligand>
        <name>FAD</name>
        <dbReference type="ChEBI" id="CHEBI:57692"/>
    </ligand>
</feature>
<keyword evidence="6" id="KW-0560">Oxidoreductase</keyword>
<dbReference type="Pfam" id="PF00732">
    <property type="entry name" value="GMC_oxred_N"/>
    <property type="match status" value="1"/>
</dbReference>
<comment type="similarity">
    <text evidence="2 9">Belongs to the GMC oxidoreductase family.</text>
</comment>
<evidence type="ECO:0000256" key="8">
    <source>
        <dbReference type="PIRSR" id="PIRSR000137-2"/>
    </source>
</evidence>
<gene>
    <name evidence="12" type="ORF">OE88DRAFT_1808768</name>
</gene>
<evidence type="ECO:0000256" key="7">
    <source>
        <dbReference type="PIRSR" id="PIRSR000137-1"/>
    </source>
</evidence>
<dbReference type="Gene3D" id="3.30.560.10">
    <property type="entry name" value="Glucose Oxidase, domain 3"/>
    <property type="match status" value="1"/>
</dbReference>
<feature type="binding site" evidence="8">
    <location>
        <begin position="537"/>
        <end position="538"/>
    </location>
    <ligand>
        <name>FAD</name>
        <dbReference type="ChEBI" id="CHEBI:57692"/>
    </ligand>
</feature>
<feature type="domain" description="Glucose-methanol-choline oxidoreductase N-terminal" evidence="10">
    <location>
        <begin position="92"/>
        <end position="115"/>
    </location>
</feature>
<dbReference type="PROSITE" id="PS00623">
    <property type="entry name" value="GMC_OXRED_1"/>
    <property type="match status" value="1"/>
</dbReference>
<dbReference type="Gene3D" id="3.50.50.60">
    <property type="entry name" value="FAD/NAD(P)-binding domain"/>
    <property type="match status" value="1"/>
</dbReference>
<protein>
    <submittedName>
        <fullName evidence="12">GMC oxidoreductase</fullName>
    </submittedName>
</protein>
<keyword evidence="3 9" id="KW-0285">Flavoprotein</keyword>
<dbReference type="PANTHER" id="PTHR11552">
    <property type="entry name" value="GLUCOSE-METHANOL-CHOLINE GMC OXIDOREDUCTASE"/>
    <property type="match status" value="1"/>
</dbReference>
<evidence type="ECO:0000313" key="13">
    <source>
        <dbReference type="Proteomes" id="UP000305948"/>
    </source>
</evidence>
<dbReference type="Pfam" id="PF05199">
    <property type="entry name" value="GMC_oxred_C"/>
    <property type="match status" value="1"/>
</dbReference>
<feature type="binding site" evidence="8">
    <location>
        <begin position="23"/>
        <end position="24"/>
    </location>
    <ligand>
        <name>FAD</name>
        <dbReference type="ChEBI" id="CHEBI:57692"/>
    </ligand>
</feature>
<keyword evidence="5 8" id="KW-0274">FAD</keyword>
<dbReference type="InterPro" id="IPR012132">
    <property type="entry name" value="GMC_OxRdtase"/>
</dbReference>
<evidence type="ECO:0000256" key="9">
    <source>
        <dbReference type="RuleBase" id="RU003968"/>
    </source>
</evidence>
<dbReference type="InterPro" id="IPR036188">
    <property type="entry name" value="FAD/NAD-bd_sf"/>
</dbReference>
<evidence type="ECO:0000259" key="11">
    <source>
        <dbReference type="PROSITE" id="PS00624"/>
    </source>
</evidence>
<dbReference type="OrthoDB" id="269227at2759"/>
<evidence type="ECO:0000313" key="12">
    <source>
        <dbReference type="EMBL" id="TFK50444.1"/>
    </source>
</evidence>
<evidence type="ECO:0000256" key="3">
    <source>
        <dbReference type="ARBA" id="ARBA00022630"/>
    </source>
</evidence>
<comment type="cofactor">
    <cofactor evidence="1 8">
        <name>FAD</name>
        <dbReference type="ChEBI" id="CHEBI:57692"/>
    </cofactor>
</comment>
<dbReference type="PROSITE" id="PS00624">
    <property type="entry name" value="GMC_OXRED_2"/>
    <property type="match status" value="1"/>
</dbReference>
<keyword evidence="13" id="KW-1185">Reference proteome</keyword>
<evidence type="ECO:0000256" key="6">
    <source>
        <dbReference type="ARBA" id="ARBA00023002"/>
    </source>
</evidence>
<keyword evidence="4" id="KW-0732">Signal</keyword>
<evidence type="ECO:0000256" key="4">
    <source>
        <dbReference type="ARBA" id="ARBA00022729"/>
    </source>
</evidence>
<dbReference type="STRING" id="5364.A0A5C3MYN4"/>
<proteinExistence type="inferred from homology"/>
<evidence type="ECO:0000256" key="5">
    <source>
        <dbReference type="ARBA" id="ARBA00022827"/>
    </source>
</evidence>
<feature type="domain" description="Glucose-methanol-choline oxidoreductase N-terminal" evidence="11">
    <location>
        <begin position="282"/>
        <end position="296"/>
    </location>
</feature>
<name>A0A5C3MYN4_9AGAM</name>
<dbReference type="PIRSF" id="PIRSF000137">
    <property type="entry name" value="Alcohol_oxidase"/>
    <property type="match status" value="1"/>
</dbReference>
<dbReference type="InterPro" id="IPR007867">
    <property type="entry name" value="GMC_OxRtase_C"/>
</dbReference>
<feature type="active site" description="Proton acceptor" evidence="7">
    <location>
        <position position="581"/>
    </location>
</feature>
<accession>A0A5C3MYN4</accession>
<dbReference type="SUPFAM" id="SSF54373">
    <property type="entry name" value="FAD-linked reductases, C-terminal domain"/>
    <property type="match status" value="1"/>
</dbReference>
<dbReference type="GO" id="GO:0016614">
    <property type="term" value="F:oxidoreductase activity, acting on CH-OH group of donors"/>
    <property type="evidence" value="ECO:0007669"/>
    <property type="project" value="InterPro"/>
</dbReference>
<dbReference type="Proteomes" id="UP000305948">
    <property type="component" value="Unassembled WGS sequence"/>
</dbReference>
<evidence type="ECO:0000256" key="2">
    <source>
        <dbReference type="ARBA" id="ARBA00010790"/>
    </source>
</evidence>
<dbReference type="AlphaFoldDB" id="A0A5C3MYN4"/>
<dbReference type="InterPro" id="IPR000172">
    <property type="entry name" value="GMC_OxRdtase_N"/>
</dbReference>
<evidence type="ECO:0000256" key="1">
    <source>
        <dbReference type="ARBA" id="ARBA00001974"/>
    </source>
</evidence>
<dbReference type="SUPFAM" id="SSF51905">
    <property type="entry name" value="FAD/NAD(P)-binding domain"/>
    <property type="match status" value="1"/>
</dbReference>
<dbReference type="GO" id="GO:0050660">
    <property type="term" value="F:flavin adenine dinucleotide binding"/>
    <property type="evidence" value="ECO:0007669"/>
    <property type="project" value="InterPro"/>
</dbReference>
<organism evidence="12 13">
    <name type="scientific">Heliocybe sulcata</name>
    <dbReference type="NCBI Taxonomy" id="5364"/>
    <lineage>
        <taxon>Eukaryota</taxon>
        <taxon>Fungi</taxon>
        <taxon>Dikarya</taxon>
        <taxon>Basidiomycota</taxon>
        <taxon>Agaricomycotina</taxon>
        <taxon>Agaricomycetes</taxon>
        <taxon>Gloeophyllales</taxon>
        <taxon>Gloeophyllaceae</taxon>
        <taxon>Heliocybe</taxon>
    </lineage>
</organism>
<reference evidence="12 13" key="1">
    <citation type="journal article" date="2019" name="Nat. Ecol. Evol.">
        <title>Megaphylogeny resolves global patterns of mushroom evolution.</title>
        <authorList>
            <person name="Varga T."/>
            <person name="Krizsan K."/>
            <person name="Foldi C."/>
            <person name="Dima B."/>
            <person name="Sanchez-Garcia M."/>
            <person name="Sanchez-Ramirez S."/>
            <person name="Szollosi G.J."/>
            <person name="Szarkandi J.G."/>
            <person name="Papp V."/>
            <person name="Albert L."/>
            <person name="Andreopoulos W."/>
            <person name="Angelini C."/>
            <person name="Antonin V."/>
            <person name="Barry K.W."/>
            <person name="Bougher N.L."/>
            <person name="Buchanan P."/>
            <person name="Buyck B."/>
            <person name="Bense V."/>
            <person name="Catcheside P."/>
            <person name="Chovatia M."/>
            <person name="Cooper J."/>
            <person name="Damon W."/>
            <person name="Desjardin D."/>
            <person name="Finy P."/>
            <person name="Geml J."/>
            <person name="Haridas S."/>
            <person name="Hughes K."/>
            <person name="Justo A."/>
            <person name="Karasinski D."/>
            <person name="Kautmanova I."/>
            <person name="Kiss B."/>
            <person name="Kocsube S."/>
            <person name="Kotiranta H."/>
            <person name="LaButti K.M."/>
            <person name="Lechner B.E."/>
            <person name="Liimatainen K."/>
            <person name="Lipzen A."/>
            <person name="Lukacs Z."/>
            <person name="Mihaltcheva S."/>
            <person name="Morgado L.N."/>
            <person name="Niskanen T."/>
            <person name="Noordeloos M.E."/>
            <person name="Ohm R.A."/>
            <person name="Ortiz-Santana B."/>
            <person name="Ovrebo C."/>
            <person name="Racz N."/>
            <person name="Riley R."/>
            <person name="Savchenko A."/>
            <person name="Shiryaev A."/>
            <person name="Soop K."/>
            <person name="Spirin V."/>
            <person name="Szebenyi C."/>
            <person name="Tomsovsky M."/>
            <person name="Tulloss R.E."/>
            <person name="Uehling J."/>
            <person name="Grigoriev I.V."/>
            <person name="Vagvolgyi C."/>
            <person name="Papp T."/>
            <person name="Martin F.M."/>
            <person name="Miettinen O."/>
            <person name="Hibbett D.S."/>
            <person name="Nagy L.G."/>
        </authorList>
    </citation>
    <scope>NUCLEOTIDE SEQUENCE [LARGE SCALE GENOMIC DNA]</scope>
    <source>
        <strain evidence="12 13">OMC1185</strain>
    </source>
</reference>
<dbReference type="PANTHER" id="PTHR11552:SF201">
    <property type="entry name" value="GLUCOSE-METHANOL-CHOLINE OXIDOREDUCTASE N-TERMINAL DOMAIN-CONTAINING PROTEIN"/>
    <property type="match status" value="1"/>
</dbReference>